<dbReference type="Pfam" id="PF00810">
    <property type="entry name" value="ER_lumen_recept"/>
    <property type="match status" value="1"/>
</dbReference>
<evidence type="ECO:0000256" key="1">
    <source>
        <dbReference type="ARBA" id="ARBA00004477"/>
    </source>
</evidence>
<dbReference type="Proteomes" id="UP000186817">
    <property type="component" value="Unassembled WGS sequence"/>
</dbReference>
<keyword evidence="6" id="KW-0931">ER-Golgi transport</keyword>
<feature type="transmembrane region" description="Helical" evidence="12">
    <location>
        <begin position="404"/>
        <end position="421"/>
    </location>
</feature>
<reference evidence="14 15" key="1">
    <citation type="submission" date="2016-02" db="EMBL/GenBank/DDBJ databases">
        <title>Genome analysis of coral dinoflagellate symbionts highlights evolutionary adaptations to a symbiotic lifestyle.</title>
        <authorList>
            <person name="Aranda M."/>
            <person name="Li Y."/>
            <person name="Liew Y.J."/>
            <person name="Baumgarten S."/>
            <person name="Simakov O."/>
            <person name="Wilson M."/>
            <person name="Piel J."/>
            <person name="Ashoor H."/>
            <person name="Bougouffa S."/>
            <person name="Bajic V.B."/>
            <person name="Ryu T."/>
            <person name="Ravasi T."/>
            <person name="Bayer T."/>
            <person name="Micklem G."/>
            <person name="Kim H."/>
            <person name="Bhak J."/>
            <person name="Lajeunesse T.C."/>
            <person name="Voolstra C.R."/>
        </authorList>
    </citation>
    <scope>NUCLEOTIDE SEQUENCE [LARGE SCALE GENOMIC DNA]</scope>
    <source>
        <strain evidence="14 15">CCMP2467</strain>
    </source>
</reference>
<feature type="transmembrane region" description="Helical" evidence="12">
    <location>
        <begin position="427"/>
        <end position="446"/>
    </location>
</feature>
<keyword evidence="7" id="KW-0653">Protein transport</keyword>
<comment type="subcellular location">
    <subcellularLocation>
        <location evidence="1">Endoplasmic reticulum membrane</location>
        <topology evidence="1">Multi-pass membrane protein</topology>
    </subcellularLocation>
</comment>
<dbReference type="InterPro" id="IPR056810">
    <property type="entry name" value="GNC1-like_N"/>
</dbReference>
<feature type="transmembrane region" description="Helical" evidence="12">
    <location>
        <begin position="466"/>
        <end position="485"/>
    </location>
</feature>
<dbReference type="EMBL" id="LSRX01000753">
    <property type="protein sequence ID" value="OLP89577.1"/>
    <property type="molecule type" value="Genomic_DNA"/>
</dbReference>
<comment type="caution">
    <text evidence="14">The sequence shown here is derived from an EMBL/GenBank/DDBJ whole genome shotgun (WGS) entry which is preliminary data.</text>
</comment>
<evidence type="ECO:0000313" key="15">
    <source>
        <dbReference type="Proteomes" id="UP000186817"/>
    </source>
</evidence>
<evidence type="ECO:0000256" key="6">
    <source>
        <dbReference type="ARBA" id="ARBA00022892"/>
    </source>
</evidence>
<dbReference type="GO" id="GO:0016192">
    <property type="term" value="P:vesicle-mediated transport"/>
    <property type="evidence" value="ECO:0007669"/>
    <property type="project" value="UniProtKB-KW"/>
</dbReference>
<evidence type="ECO:0000256" key="5">
    <source>
        <dbReference type="ARBA" id="ARBA00022824"/>
    </source>
</evidence>
<evidence type="ECO:0000256" key="3">
    <source>
        <dbReference type="ARBA" id="ARBA00022448"/>
    </source>
</evidence>
<keyword evidence="10 14" id="KW-0675">Receptor</keyword>
<evidence type="ECO:0000256" key="11">
    <source>
        <dbReference type="SAM" id="MobiDB-lite"/>
    </source>
</evidence>
<gene>
    <name evidence="14" type="primary">kdelr2</name>
    <name evidence="14" type="ORF">AK812_SmicGene28943</name>
</gene>
<dbReference type="PANTHER" id="PTHR10585">
    <property type="entry name" value="ER LUMEN PROTEIN RETAINING RECEPTOR"/>
    <property type="match status" value="1"/>
</dbReference>
<dbReference type="SUPFAM" id="SSF48371">
    <property type="entry name" value="ARM repeat"/>
    <property type="match status" value="1"/>
</dbReference>
<name>A0A1Q9D332_SYMMI</name>
<accession>A0A1Q9D332</accession>
<evidence type="ECO:0000256" key="2">
    <source>
        <dbReference type="ARBA" id="ARBA00010120"/>
    </source>
</evidence>
<dbReference type="InterPro" id="IPR016024">
    <property type="entry name" value="ARM-type_fold"/>
</dbReference>
<keyword evidence="9 12" id="KW-0472">Membrane</keyword>
<keyword evidence="4 12" id="KW-0812">Transmembrane</keyword>
<evidence type="ECO:0000259" key="13">
    <source>
        <dbReference type="Pfam" id="PF24993"/>
    </source>
</evidence>
<dbReference type="GO" id="GO:0005789">
    <property type="term" value="C:endoplasmic reticulum membrane"/>
    <property type="evidence" value="ECO:0007669"/>
    <property type="project" value="UniProtKB-SubCell"/>
</dbReference>
<evidence type="ECO:0000256" key="12">
    <source>
        <dbReference type="SAM" id="Phobius"/>
    </source>
</evidence>
<dbReference type="GO" id="GO:0046923">
    <property type="term" value="F:ER retention sequence binding"/>
    <property type="evidence" value="ECO:0007669"/>
    <property type="project" value="InterPro"/>
</dbReference>
<dbReference type="PRINTS" id="PR00660">
    <property type="entry name" value="ERLUMENR"/>
</dbReference>
<protein>
    <submittedName>
        <fullName evidence="14">ER lumen protein-retaining receptor 2</fullName>
    </submittedName>
</protein>
<dbReference type="GO" id="GO:0006621">
    <property type="term" value="P:protein retention in ER lumen"/>
    <property type="evidence" value="ECO:0007669"/>
    <property type="project" value="InterPro"/>
</dbReference>
<organism evidence="14 15">
    <name type="scientific">Symbiodinium microadriaticum</name>
    <name type="common">Dinoflagellate</name>
    <name type="synonym">Zooxanthella microadriatica</name>
    <dbReference type="NCBI Taxonomy" id="2951"/>
    <lineage>
        <taxon>Eukaryota</taxon>
        <taxon>Sar</taxon>
        <taxon>Alveolata</taxon>
        <taxon>Dinophyceae</taxon>
        <taxon>Suessiales</taxon>
        <taxon>Symbiodiniaceae</taxon>
        <taxon>Symbiodinium</taxon>
    </lineage>
</organism>
<sequence length="1731" mass="189236">MPLNDAQFLALVKSLAQELPSAFPSRCRLAIEELSEKGIERGKDLPPDLCKAVLTFVCSVASPRVAAQPELQFPCLELLGRAGLAVRAYEEDASKADVQAFFFKLLKKEAKTQPAFKPRVMVFLLQYLLRWLQSSNALKCLSKEGAFKPEVITSLLEALASEMGKCLRWQQKWQLKATRALRKVLATTREVAMPWALAFLKKSEDPPALLVAAVTTSEGVDRAALVELYTKHVLEAKKPLAEFSLAAWGPAVTAASAEEFEKQLLPTAMRMMKRQPAASATSFPAMVSSAKLDLSSQAKELLELAPEKLKDKEKRLAGRQLVRDVVAKSADLTALVAVAESWAELAKKAGKIDEKQATLQALAEPPLLGAMDEKKHGPGFSMDTLKDPEKLKAYMMKYSQSEAFKIWAGFAVIAFIVFMLVSSGDFSFLLTLSSLLSTFSFLMVALKMEIGRSCKGVSLKMMECYLVIFFFRLCAIIPFEGYLPFDKSGDWFYQTCEALGFCLAGTMVYFCRVKYAASYNPETDTFQHLYLGLGALGLSLIFHPNLNGFLPSDMGWAFALYLESVAVLCQLFMFMKEGRAQEHTSHFLAAQALAKVMSFIFWASSFSELSDPNHHIKAFVGNWVVCAQLVQLASNLPKMEDATTVAKLIDAKGPLIKVAAEDANEETRFLAYTALGALAVLLPSSAQDQVVAELLKPLADKKAPERARLAALTAMAQVAQQSEGTSRTWAGSFVDKALPLLTLASTKPAQQMQSLLAWATVGSLAKADPDALSSKLKKEQLTLLKESVSFLNAVPIIQKAPPVELSAQAQFWRALLAGLIPGSPSLADAAKEVSWLSLPKKPFGETLPIVRSTIVLLAGLHSSSPERGLRTESEANRPSKAMNLTAIIQQLKDEDANNVLLLLAEAFISWLAEMAALPKPQRQANSSALRDILVDLCHAAATASGPLRPEIVCLLSLAAHHPLLGSRHWPQLKHWRWLRYRGPLAACFEKGCSDVWATLRELILAGRAIPGTDASGCRRAAISLASAFEGDEPALQEEAAALVRECVAAMPTEQVSAEALEDVKIFFAPEGVLWIEEGVYVAEERENKNLTKNKYLQGFEEEETKQGPSAARLKFAPKDRDKPKESKAKDAKDAKPGKGKSKGAAASEKGAMTQGQIEEARIQEQSETRARIRRYVDEACFGMDVMVSLARNESSKQAFEELLPELVPNFLKLLQSPLTVLQTRRCLRSLVSLVVPQRSIARRDLLPDALMVVGKHWLARSPASAGTPGKERVCEVVLDGVDSVRKLDSCSMALIFPIIIRALYDGGSLLQVLCTRALHLLEHQLALGLEVSEETANEVFDSLSVVLLALPGMAHSTQAAMAAACKHMVASTETLGKLAQMFFSDEELMRQSVITALGVLPENLHVQESQVVLLPFSAAHTAVKRRTGFVAATLRMSTFAPQVTPQAEVAPGQSLTALSERAGFVPRPPMPEEDPKPGFRGGKALFVFFLCNAVPFAALMHYLREQRTERTQMALLSLPSLPEDVAAEVLRAIRTSSICFLLQDAEAHASPIAGTLRVDPHPPEASAYIPPTEPLPLVPQMERNFLTDLVESPAVSGLGFVHFAVAKASPEGQAVIAGRRQGGLLYVSHTRAAYCTVSGQLSVLSDPESRRRYWKSSWSFCFPSPAPASVVPSAAPTQPQEAPPPWQSEEYLLLRLAIDQASLQSIVDGPQRWQCRHVRRDGQKNRWEAAP</sequence>
<evidence type="ECO:0000256" key="4">
    <source>
        <dbReference type="ARBA" id="ARBA00022692"/>
    </source>
</evidence>
<dbReference type="Pfam" id="PF24993">
    <property type="entry name" value="GNC1_N"/>
    <property type="match status" value="1"/>
</dbReference>
<keyword evidence="3" id="KW-0813">Transport</keyword>
<dbReference type="OrthoDB" id="425655at2759"/>
<feature type="transmembrane region" description="Helical" evidence="12">
    <location>
        <begin position="491"/>
        <end position="513"/>
    </location>
</feature>
<evidence type="ECO:0000256" key="7">
    <source>
        <dbReference type="ARBA" id="ARBA00022927"/>
    </source>
</evidence>
<keyword evidence="15" id="KW-1185">Reference proteome</keyword>
<evidence type="ECO:0000313" key="14">
    <source>
        <dbReference type="EMBL" id="OLP89577.1"/>
    </source>
</evidence>
<feature type="transmembrane region" description="Helical" evidence="12">
    <location>
        <begin position="525"/>
        <end position="542"/>
    </location>
</feature>
<proteinExistence type="inferred from homology"/>
<dbReference type="InterPro" id="IPR000133">
    <property type="entry name" value="ER_ret_rcpt"/>
</dbReference>
<evidence type="ECO:0000256" key="10">
    <source>
        <dbReference type="ARBA" id="ARBA00023170"/>
    </source>
</evidence>
<dbReference type="GO" id="GO:0015031">
    <property type="term" value="P:protein transport"/>
    <property type="evidence" value="ECO:0007669"/>
    <property type="project" value="UniProtKB-KW"/>
</dbReference>
<feature type="compositionally biased region" description="Low complexity" evidence="11">
    <location>
        <begin position="1142"/>
        <end position="1151"/>
    </location>
</feature>
<feature type="transmembrane region" description="Helical" evidence="12">
    <location>
        <begin position="554"/>
        <end position="575"/>
    </location>
</feature>
<keyword evidence="8 12" id="KW-1133">Transmembrane helix</keyword>
<feature type="compositionally biased region" description="Basic and acidic residues" evidence="11">
    <location>
        <begin position="1116"/>
        <end position="1136"/>
    </location>
</feature>
<feature type="transmembrane region" description="Helical" evidence="12">
    <location>
        <begin position="587"/>
        <end position="604"/>
    </location>
</feature>
<keyword evidence="5" id="KW-0256">Endoplasmic reticulum</keyword>
<evidence type="ECO:0000256" key="9">
    <source>
        <dbReference type="ARBA" id="ARBA00023136"/>
    </source>
</evidence>
<feature type="region of interest" description="Disordered" evidence="11">
    <location>
        <begin position="1101"/>
        <end position="1165"/>
    </location>
</feature>
<comment type="similarity">
    <text evidence="2">Belongs to the ERD2 family.</text>
</comment>
<evidence type="ECO:0000256" key="8">
    <source>
        <dbReference type="ARBA" id="ARBA00022989"/>
    </source>
</evidence>
<feature type="domain" description="Stalled ribosome sensor GCN1-like N-terminal" evidence="13">
    <location>
        <begin position="223"/>
        <end position="341"/>
    </location>
</feature>